<dbReference type="Pfam" id="PF11397">
    <property type="entry name" value="GlcNAc"/>
    <property type="match status" value="2"/>
</dbReference>
<accession>A0AAW2ZQ88</accession>
<keyword evidence="2" id="KW-0808">Transferase</keyword>
<dbReference type="InterPro" id="IPR029044">
    <property type="entry name" value="Nucleotide-diphossugar_trans"/>
</dbReference>
<proteinExistence type="predicted"/>
<dbReference type="InterPro" id="IPR021067">
    <property type="entry name" value="Glycosyltransferase"/>
</dbReference>
<sequence>MITDDDDNSKSPRHALTFRYPLFVFGIPIRRFVLMLLGAFILLFVLYSINWKSLVPAKTSLNLQSGPKKPLKTIFVSLASYRDLFCMRTLQGVFQNAAHPERVFVGVVQQNSDRDPDCLTIENLDDSDNKKGLEKLIKYRSHIRSLKVDYKEAKGPVFARYLVVEKHYKGEDFIFQVDSHTMFAENWDDTLIENIERLPPKSCLSHYPLEFNWKTREKQNIWRSSVPRFCNGFYNNDGILQPSGSIFPIDRKSHEGPFLAAGMTFYPGAAHKEVPMDPYLKHLFHGEELLFGLRMAAHGYKFYSPSYNVCFHFYMRKEFPKSWDTDLRDEDYFTVQRQALHRAKYMMKMIPFEEVENSTYSLSELDKYGINWEDPEQSKNLQTYFTKFGINLKEKKIDDLCSKGLPSSY</sequence>
<protein>
    <submittedName>
        <fullName evidence="2">[Skp1-protein]-hydroxyProline N-acetylglucosaminyltransferase</fullName>
    </submittedName>
</protein>
<gene>
    <name evidence="2" type="ORF">AKO1_009639</name>
</gene>
<feature type="transmembrane region" description="Helical" evidence="1">
    <location>
        <begin position="20"/>
        <end position="49"/>
    </location>
</feature>
<dbReference type="PANTHER" id="PTHR34496">
    <property type="entry name" value="GLCNAC TRANSFERASE-RELATED"/>
    <property type="match status" value="1"/>
</dbReference>
<keyword evidence="1" id="KW-1133">Transmembrane helix</keyword>
<evidence type="ECO:0000256" key="1">
    <source>
        <dbReference type="SAM" id="Phobius"/>
    </source>
</evidence>
<dbReference type="Gene3D" id="3.90.550.10">
    <property type="entry name" value="Spore Coat Polysaccharide Biosynthesis Protein SpsA, Chain A"/>
    <property type="match status" value="1"/>
</dbReference>
<comment type="caution">
    <text evidence="2">The sequence shown here is derived from an EMBL/GenBank/DDBJ whole genome shotgun (WGS) entry which is preliminary data.</text>
</comment>
<dbReference type="SUPFAM" id="SSF53448">
    <property type="entry name" value="Nucleotide-diphospho-sugar transferases"/>
    <property type="match status" value="1"/>
</dbReference>
<dbReference type="EMBL" id="JAOPGA020001721">
    <property type="protein sequence ID" value="KAL0490822.1"/>
    <property type="molecule type" value="Genomic_DNA"/>
</dbReference>
<name>A0AAW2ZQ88_9EUKA</name>
<dbReference type="Proteomes" id="UP001431209">
    <property type="component" value="Unassembled WGS sequence"/>
</dbReference>
<dbReference type="AlphaFoldDB" id="A0AAW2ZQ88"/>
<keyword evidence="2" id="KW-0328">Glycosyltransferase</keyword>
<keyword evidence="1" id="KW-0812">Transmembrane</keyword>
<keyword evidence="1" id="KW-0472">Membrane</keyword>
<dbReference type="PANTHER" id="PTHR34496:SF10">
    <property type="entry name" value="GLCNAC TRANSFERASE"/>
    <property type="match status" value="1"/>
</dbReference>
<reference evidence="2 3" key="1">
    <citation type="submission" date="2024-03" db="EMBL/GenBank/DDBJ databases">
        <title>The Acrasis kona genome and developmental transcriptomes reveal deep origins of eukaryotic multicellular pathways.</title>
        <authorList>
            <person name="Sheikh S."/>
            <person name="Fu C.-J."/>
            <person name="Brown M.W."/>
            <person name="Baldauf S.L."/>
        </authorList>
    </citation>
    <scope>NUCLEOTIDE SEQUENCE [LARGE SCALE GENOMIC DNA]</scope>
    <source>
        <strain evidence="2 3">ATCC MYA-3509</strain>
    </source>
</reference>
<dbReference type="GO" id="GO:0016757">
    <property type="term" value="F:glycosyltransferase activity"/>
    <property type="evidence" value="ECO:0007669"/>
    <property type="project" value="UniProtKB-KW"/>
</dbReference>
<evidence type="ECO:0000313" key="2">
    <source>
        <dbReference type="EMBL" id="KAL0490822.1"/>
    </source>
</evidence>
<organism evidence="2 3">
    <name type="scientific">Acrasis kona</name>
    <dbReference type="NCBI Taxonomy" id="1008807"/>
    <lineage>
        <taxon>Eukaryota</taxon>
        <taxon>Discoba</taxon>
        <taxon>Heterolobosea</taxon>
        <taxon>Tetramitia</taxon>
        <taxon>Eutetramitia</taxon>
        <taxon>Acrasidae</taxon>
        <taxon>Acrasis</taxon>
    </lineage>
</organism>
<evidence type="ECO:0000313" key="3">
    <source>
        <dbReference type="Proteomes" id="UP001431209"/>
    </source>
</evidence>
<keyword evidence="3" id="KW-1185">Reference proteome</keyword>